<evidence type="ECO:0000259" key="11">
    <source>
        <dbReference type="PROSITE" id="PS51007"/>
    </source>
</evidence>
<dbReference type="PANTHER" id="PTHR35008:SF8">
    <property type="entry name" value="ALCOHOL DEHYDROGENASE CYTOCHROME C SUBUNIT"/>
    <property type="match status" value="1"/>
</dbReference>
<protein>
    <submittedName>
        <fullName evidence="12">Cytochrome c</fullName>
    </submittedName>
</protein>
<dbReference type="Pfam" id="PF00034">
    <property type="entry name" value="Cytochrom_C"/>
    <property type="match status" value="2"/>
</dbReference>
<dbReference type="AlphaFoldDB" id="A0A942I1S3"/>
<dbReference type="InterPro" id="IPR014353">
    <property type="entry name" value="Membr-bd_ADH_cyt_c"/>
</dbReference>
<evidence type="ECO:0000256" key="9">
    <source>
        <dbReference type="PIRSR" id="PIRSR000018-50"/>
    </source>
</evidence>
<reference evidence="12" key="1">
    <citation type="submission" date="2021-04" db="EMBL/GenBank/DDBJ databases">
        <title>Pseudaminobacter soli sp. nov., isolated from paddy soil contaminated by heavy metals.</title>
        <authorList>
            <person name="Zhang K."/>
        </authorList>
    </citation>
    <scope>NUCLEOTIDE SEQUENCE</scope>
    <source>
        <strain evidence="12">19-2017</strain>
    </source>
</reference>
<keyword evidence="3 9" id="KW-0349">Heme</keyword>
<name>A0A942I1S3_9HYPH</name>
<dbReference type="GO" id="GO:0020037">
    <property type="term" value="F:heme binding"/>
    <property type="evidence" value="ECO:0007669"/>
    <property type="project" value="InterPro"/>
</dbReference>
<keyword evidence="2" id="KW-1003">Cell membrane</keyword>
<feature type="binding site" description="axial binding residue" evidence="10">
    <location>
        <position position="341"/>
    </location>
    <ligand>
        <name>heme c</name>
        <dbReference type="ChEBI" id="CHEBI:61717"/>
        <label>3</label>
    </ligand>
    <ligandPart>
        <name>Fe</name>
        <dbReference type="ChEBI" id="CHEBI:18248"/>
    </ligandPart>
</feature>
<dbReference type="Gene3D" id="1.10.760.10">
    <property type="entry name" value="Cytochrome c-like domain"/>
    <property type="match status" value="3"/>
</dbReference>
<keyword evidence="8" id="KW-0472">Membrane</keyword>
<evidence type="ECO:0000256" key="2">
    <source>
        <dbReference type="ARBA" id="ARBA00022475"/>
    </source>
</evidence>
<evidence type="ECO:0000313" key="12">
    <source>
        <dbReference type="EMBL" id="MBS3647224.1"/>
    </source>
</evidence>
<dbReference type="InterPro" id="IPR009056">
    <property type="entry name" value="Cyt_c-like_dom"/>
</dbReference>
<evidence type="ECO:0000256" key="3">
    <source>
        <dbReference type="ARBA" id="ARBA00022617"/>
    </source>
</evidence>
<dbReference type="SUPFAM" id="SSF46626">
    <property type="entry name" value="Cytochrome c"/>
    <property type="match status" value="3"/>
</dbReference>
<dbReference type="GO" id="GO:0005506">
    <property type="term" value="F:iron ion binding"/>
    <property type="evidence" value="ECO:0007669"/>
    <property type="project" value="InterPro"/>
</dbReference>
<feature type="binding site" description="covalent" evidence="9">
    <location>
        <position position="57"/>
    </location>
    <ligand>
        <name>heme c</name>
        <dbReference type="ChEBI" id="CHEBI:61717"/>
        <label>1</label>
    </ligand>
</feature>
<feature type="binding site" description="covalent" evidence="9">
    <location>
        <position position="204"/>
    </location>
    <ligand>
        <name>heme c</name>
        <dbReference type="ChEBI" id="CHEBI:61717"/>
        <label>2</label>
    </ligand>
</feature>
<evidence type="ECO:0000256" key="10">
    <source>
        <dbReference type="PIRSR" id="PIRSR000018-51"/>
    </source>
</evidence>
<evidence type="ECO:0000256" key="5">
    <source>
        <dbReference type="ARBA" id="ARBA00022729"/>
    </source>
</evidence>
<dbReference type="PROSITE" id="PS51007">
    <property type="entry name" value="CYTC"/>
    <property type="match status" value="3"/>
</dbReference>
<keyword evidence="4 10" id="KW-0479">Metal-binding</keyword>
<organism evidence="12 13">
    <name type="scientific">Pseudaminobacter soli</name>
    <name type="common">ex Zhang et al. 2022</name>
    <dbReference type="NCBI Taxonomy" id="2831468"/>
    <lineage>
        <taxon>Bacteria</taxon>
        <taxon>Pseudomonadati</taxon>
        <taxon>Pseudomonadota</taxon>
        <taxon>Alphaproteobacteria</taxon>
        <taxon>Hyphomicrobiales</taxon>
        <taxon>Phyllobacteriaceae</taxon>
        <taxon>Pseudaminobacter</taxon>
    </lineage>
</organism>
<feature type="binding site" description="axial binding residue" evidence="10">
    <location>
        <position position="208"/>
    </location>
    <ligand>
        <name>heme c</name>
        <dbReference type="ChEBI" id="CHEBI:61717"/>
        <label>2</label>
    </ligand>
    <ligandPart>
        <name>Fe</name>
        <dbReference type="ChEBI" id="CHEBI:18248"/>
    </ligandPart>
</feature>
<sequence length="446" mass="48813">MKRRGRVLGHLLLLALVVAGFAYWYGTRLPSSSFDGKVAGEPKPVEVGEYAARVSDCVACHTTEHGKPFAGGLEMGTPLGSIYATNITPDREHGIGNYSLADFDRAVRRGVAPDGRRLYPAMPYPSYAKLSDEDIAAMYDYFMNHVEPVAEAIPASNIPWPLSARWPIEYWNLLFYREGTYQPDPTKDAKWNRGAYLVQAGGHCGSCHTPRGTAMQELGLDETDPAFLSGALLDGWYAPALRGESGNGIGRWTEDEIVSFLKTGRNKHAVVFGSMMEAFNNSTTFMTDDDLSAMAHYMKSLPRDPEPVWEYDDSTQAIFAGGMSAAEPGAQLYLQKCSHCHGRDGKARGSFVPPLAGSSSLLADTPASVINIIVNGAGRVVANGVPDSYRMPPYRVTLKDQDIADLATFVRKSWGNTGGAVTVEEVRDLRDRTNPFSDRVILLQMR</sequence>
<dbReference type="RefSeq" id="WP_188252781.1">
    <property type="nucleotide sequence ID" value="NZ_JABVCF010000001.1"/>
</dbReference>
<dbReference type="PANTHER" id="PTHR35008">
    <property type="entry name" value="BLL4482 PROTEIN-RELATED"/>
    <property type="match status" value="1"/>
</dbReference>
<evidence type="ECO:0000256" key="6">
    <source>
        <dbReference type="ARBA" id="ARBA00022737"/>
    </source>
</evidence>
<feature type="domain" description="Cytochrome c" evidence="11">
    <location>
        <begin position="43"/>
        <end position="146"/>
    </location>
</feature>
<comment type="caution">
    <text evidence="12">The sequence shown here is derived from an EMBL/GenBank/DDBJ whole genome shotgun (WGS) entry which is preliminary data.</text>
</comment>
<gene>
    <name evidence="12" type="ORF">KEU06_01105</name>
</gene>
<dbReference type="GO" id="GO:0005886">
    <property type="term" value="C:plasma membrane"/>
    <property type="evidence" value="ECO:0007669"/>
    <property type="project" value="UniProtKB-SubCell"/>
</dbReference>
<dbReference type="EMBL" id="JAGWCR010000001">
    <property type="protein sequence ID" value="MBS3647224.1"/>
    <property type="molecule type" value="Genomic_DNA"/>
</dbReference>
<feature type="binding site" description="covalent" evidence="9">
    <location>
        <position position="337"/>
    </location>
    <ligand>
        <name>heme c</name>
        <dbReference type="ChEBI" id="CHEBI:61717"/>
        <label>3</label>
    </ligand>
</feature>
<keyword evidence="5" id="KW-0732">Signal</keyword>
<evidence type="ECO:0000256" key="8">
    <source>
        <dbReference type="ARBA" id="ARBA00023136"/>
    </source>
</evidence>
<feature type="domain" description="Cytochrome c" evidence="11">
    <location>
        <begin position="324"/>
        <end position="414"/>
    </location>
</feature>
<comment type="subcellular location">
    <subcellularLocation>
        <location evidence="1">Cell membrane</location>
    </subcellularLocation>
</comment>
<evidence type="ECO:0000256" key="4">
    <source>
        <dbReference type="ARBA" id="ARBA00022723"/>
    </source>
</evidence>
<feature type="binding site" description="covalent" evidence="9">
    <location>
        <position position="340"/>
    </location>
    <ligand>
        <name>heme c</name>
        <dbReference type="ChEBI" id="CHEBI:61717"/>
        <label>3</label>
    </ligand>
</feature>
<accession>A0A942I1S3</accession>
<dbReference type="GO" id="GO:0009055">
    <property type="term" value="F:electron transfer activity"/>
    <property type="evidence" value="ECO:0007669"/>
    <property type="project" value="InterPro"/>
</dbReference>
<dbReference type="InterPro" id="IPR051459">
    <property type="entry name" value="Cytochrome_c-type_DH"/>
</dbReference>
<dbReference type="Proteomes" id="UP000680348">
    <property type="component" value="Unassembled WGS sequence"/>
</dbReference>
<comment type="cofactor">
    <cofactor evidence="9">
        <name>heme c</name>
        <dbReference type="ChEBI" id="CHEBI:61717"/>
    </cofactor>
    <text evidence="9">Binds 3 heme c groups covalently per subunit.</text>
</comment>
<keyword evidence="6" id="KW-0677">Repeat</keyword>
<keyword evidence="13" id="KW-1185">Reference proteome</keyword>
<feature type="domain" description="Cytochrome c" evidence="11">
    <location>
        <begin position="189"/>
        <end position="302"/>
    </location>
</feature>
<dbReference type="InterPro" id="IPR036909">
    <property type="entry name" value="Cyt_c-like_dom_sf"/>
</dbReference>
<evidence type="ECO:0000256" key="7">
    <source>
        <dbReference type="ARBA" id="ARBA00023004"/>
    </source>
</evidence>
<keyword evidence="7 10" id="KW-0408">Iron</keyword>
<feature type="binding site" description="covalent" evidence="9">
    <location>
        <position position="207"/>
    </location>
    <ligand>
        <name>heme c</name>
        <dbReference type="ChEBI" id="CHEBI:61717"/>
        <label>2</label>
    </ligand>
</feature>
<evidence type="ECO:0000256" key="1">
    <source>
        <dbReference type="ARBA" id="ARBA00004236"/>
    </source>
</evidence>
<proteinExistence type="predicted"/>
<dbReference type="PIRSF" id="PIRSF000018">
    <property type="entry name" value="Mb_ADH_cyt_c"/>
    <property type="match status" value="1"/>
</dbReference>
<feature type="binding site" description="axial binding residue" evidence="10">
    <location>
        <position position="61"/>
    </location>
    <ligand>
        <name>heme c</name>
        <dbReference type="ChEBI" id="CHEBI:61717"/>
        <label>1</label>
    </ligand>
    <ligandPart>
        <name>Fe</name>
        <dbReference type="ChEBI" id="CHEBI:18248"/>
    </ligandPart>
</feature>
<dbReference type="GO" id="GO:0016614">
    <property type="term" value="F:oxidoreductase activity, acting on CH-OH group of donors"/>
    <property type="evidence" value="ECO:0007669"/>
    <property type="project" value="InterPro"/>
</dbReference>
<evidence type="ECO:0000313" key="13">
    <source>
        <dbReference type="Proteomes" id="UP000680348"/>
    </source>
</evidence>
<feature type="binding site" description="covalent" evidence="9">
    <location>
        <position position="60"/>
    </location>
    <ligand>
        <name>heme c</name>
        <dbReference type="ChEBI" id="CHEBI:61717"/>
        <label>1</label>
    </ligand>
</feature>